<accession>A0ABT3KMU4</accession>
<dbReference type="Proteomes" id="UP001208935">
    <property type="component" value="Unassembled WGS sequence"/>
</dbReference>
<comment type="caution">
    <text evidence="1">The sequence shown here is derived from an EMBL/GenBank/DDBJ whole genome shotgun (WGS) entry which is preliminary data.</text>
</comment>
<organism evidence="1 2">
    <name type="scientific">Verminephrobacter aporrectodeae subsp. tuberculatae</name>
    <dbReference type="NCBI Taxonomy" id="1110392"/>
    <lineage>
        <taxon>Bacteria</taxon>
        <taxon>Pseudomonadati</taxon>
        <taxon>Pseudomonadota</taxon>
        <taxon>Betaproteobacteria</taxon>
        <taxon>Burkholderiales</taxon>
        <taxon>Comamonadaceae</taxon>
        <taxon>Verminephrobacter</taxon>
    </lineage>
</organism>
<dbReference type="EMBL" id="QZCW01000001">
    <property type="protein sequence ID" value="MCW5319638.1"/>
    <property type="molecule type" value="Genomic_DNA"/>
</dbReference>
<sequence>MAITQQDIDHIDRAIARGERVVRFADRQVEFRSMDELIKARNAMLTELSRAANPGRSRITRIYHAGKGF</sequence>
<evidence type="ECO:0000313" key="2">
    <source>
        <dbReference type="Proteomes" id="UP001208935"/>
    </source>
</evidence>
<protein>
    <recommendedName>
        <fullName evidence="3">GpW protein</fullName>
    </recommendedName>
</protein>
<evidence type="ECO:0000313" key="1">
    <source>
        <dbReference type="EMBL" id="MCW5319638.1"/>
    </source>
</evidence>
<dbReference type="NCBIfam" id="NF047331">
    <property type="entry name" value="phage_HTJ"/>
    <property type="match status" value="1"/>
</dbReference>
<name>A0ABT3KMU4_9BURK</name>
<keyword evidence="2" id="KW-1185">Reference proteome</keyword>
<reference evidence="2" key="1">
    <citation type="submission" date="2023-07" db="EMBL/GenBank/DDBJ databases">
        <title>Verminephrobacter genomes.</title>
        <authorList>
            <person name="Lund M.B."/>
        </authorList>
    </citation>
    <scope>NUCLEOTIDE SEQUENCE [LARGE SCALE GENOMIC DNA]</scope>
    <source>
        <strain evidence="2">AtM5-05</strain>
    </source>
</reference>
<gene>
    <name evidence="1" type="ORF">D5039_00110</name>
</gene>
<evidence type="ECO:0008006" key="3">
    <source>
        <dbReference type="Google" id="ProtNLM"/>
    </source>
</evidence>
<proteinExistence type="predicted"/>
<dbReference type="RefSeq" id="WP_265280637.1">
    <property type="nucleotide sequence ID" value="NZ_QZCW01000001.1"/>
</dbReference>